<dbReference type="PANTHER" id="PTHR43685:SF11">
    <property type="entry name" value="GLYCOSYLTRANSFERASE TAGX-RELATED"/>
    <property type="match status" value="1"/>
</dbReference>
<dbReference type="InterPro" id="IPR050834">
    <property type="entry name" value="Glycosyltransf_2"/>
</dbReference>
<feature type="domain" description="Glycosyltransferase 2-like" evidence="1">
    <location>
        <begin position="6"/>
        <end position="124"/>
    </location>
</feature>
<dbReference type="Gene3D" id="3.90.550.10">
    <property type="entry name" value="Spore Coat Polysaccharide Biosynthesis Protein SpsA, Chain A"/>
    <property type="match status" value="1"/>
</dbReference>
<sequence>MAQVDIVTRTKNRPLFMKRCLADLQKQNFRDFHWIIVNDGGDPKPVEDIVAQAKSAGLDVELLSFTESNGMEAAGNKGARAGNAPFITIHDDDDTWDPRFLSSTFEALKNENYIGAVSWSTECSERVEGEDIVETSRRRSEYCPDAIDLAGLSMRNRFPPIAFLFKRTAYEAAGGFEESLDVLGDWDFNLRMLMLGDFVVIREELARYHIREAGSQNANSVTDQNFRHVQMTANLRNKYIRKDMETGRFGLGSMMASAAMIEDAAARASYSQRFKRLRRQILKQ</sequence>
<dbReference type="EMBL" id="CP118166">
    <property type="protein sequence ID" value="WDI32483.1"/>
    <property type="molecule type" value="Genomic_DNA"/>
</dbReference>
<dbReference type="SUPFAM" id="SSF53448">
    <property type="entry name" value="Nucleotide-diphospho-sugar transferases"/>
    <property type="match status" value="1"/>
</dbReference>
<dbReference type="KEGG" id="hfl:PUV54_04650"/>
<reference evidence="2" key="1">
    <citation type="submission" date="2023-02" db="EMBL/GenBank/DDBJ databases">
        <title>Genome sequence of Hyphococcus flavus.</title>
        <authorList>
            <person name="Rong J.-C."/>
            <person name="Zhao Q."/>
            <person name="Yi M."/>
            <person name="Wu J.-Y."/>
        </authorList>
    </citation>
    <scope>NUCLEOTIDE SEQUENCE</scope>
    <source>
        <strain evidence="2">MCCC 1K03223</strain>
    </source>
</reference>
<accession>A0AAE9ZCP6</accession>
<dbReference type="InterPro" id="IPR001173">
    <property type="entry name" value="Glyco_trans_2-like"/>
</dbReference>
<dbReference type="Proteomes" id="UP001214043">
    <property type="component" value="Chromosome"/>
</dbReference>
<organism evidence="2 3">
    <name type="scientific">Hyphococcus flavus</name>
    <dbReference type="NCBI Taxonomy" id="1866326"/>
    <lineage>
        <taxon>Bacteria</taxon>
        <taxon>Pseudomonadati</taxon>
        <taxon>Pseudomonadota</taxon>
        <taxon>Alphaproteobacteria</taxon>
        <taxon>Parvularculales</taxon>
        <taxon>Parvularculaceae</taxon>
        <taxon>Hyphococcus</taxon>
    </lineage>
</organism>
<name>A0AAE9ZCP6_9PROT</name>
<evidence type="ECO:0000259" key="1">
    <source>
        <dbReference type="Pfam" id="PF00535"/>
    </source>
</evidence>
<dbReference type="InterPro" id="IPR029044">
    <property type="entry name" value="Nucleotide-diphossugar_trans"/>
</dbReference>
<proteinExistence type="predicted"/>
<evidence type="ECO:0000313" key="2">
    <source>
        <dbReference type="EMBL" id="WDI32483.1"/>
    </source>
</evidence>
<keyword evidence="3" id="KW-1185">Reference proteome</keyword>
<dbReference type="AlphaFoldDB" id="A0AAE9ZCP6"/>
<evidence type="ECO:0000313" key="3">
    <source>
        <dbReference type="Proteomes" id="UP001214043"/>
    </source>
</evidence>
<dbReference type="PANTHER" id="PTHR43685">
    <property type="entry name" value="GLYCOSYLTRANSFERASE"/>
    <property type="match status" value="1"/>
</dbReference>
<protein>
    <submittedName>
        <fullName evidence="2">Glycosyltransferase family A protein</fullName>
    </submittedName>
</protein>
<gene>
    <name evidence="2" type="ORF">PUV54_04650</name>
</gene>
<dbReference type="CDD" id="cd00761">
    <property type="entry name" value="Glyco_tranf_GTA_type"/>
    <property type="match status" value="1"/>
</dbReference>
<dbReference type="RefSeq" id="WP_274494407.1">
    <property type="nucleotide sequence ID" value="NZ_CP118166.1"/>
</dbReference>
<dbReference type="Pfam" id="PF00535">
    <property type="entry name" value="Glycos_transf_2"/>
    <property type="match status" value="1"/>
</dbReference>